<dbReference type="PANTHER" id="PTHR45947:SF14">
    <property type="entry name" value="SLL1723 PROTEIN"/>
    <property type="match status" value="1"/>
</dbReference>
<protein>
    <recommendedName>
        <fullName evidence="1">Glycosyl transferase family 1 domain-containing protein</fullName>
    </recommendedName>
</protein>
<comment type="caution">
    <text evidence="2">The sequence shown here is derived from an EMBL/GenBank/DDBJ whole genome shotgun (WGS) entry which is preliminary data.</text>
</comment>
<dbReference type="CDD" id="cd03801">
    <property type="entry name" value="GT4_PimA-like"/>
    <property type="match status" value="1"/>
</dbReference>
<dbReference type="PANTHER" id="PTHR45947">
    <property type="entry name" value="SULFOQUINOVOSYL TRANSFERASE SQD2"/>
    <property type="match status" value="1"/>
</dbReference>
<dbReference type="Pfam" id="PF00534">
    <property type="entry name" value="Glycos_transf_1"/>
    <property type="match status" value="1"/>
</dbReference>
<dbReference type="InterPro" id="IPR001296">
    <property type="entry name" value="Glyco_trans_1"/>
</dbReference>
<evidence type="ECO:0000313" key="3">
    <source>
        <dbReference type="Proteomes" id="UP000231162"/>
    </source>
</evidence>
<evidence type="ECO:0000313" key="2">
    <source>
        <dbReference type="EMBL" id="PIS06675.1"/>
    </source>
</evidence>
<accession>A0A2M6R813</accession>
<dbReference type="InterPro" id="IPR050194">
    <property type="entry name" value="Glycosyltransferase_grp1"/>
</dbReference>
<evidence type="ECO:0000259" key="1">
    <source>
        <dbReference type="Pfam" id="PF00534"/>
    </source>
</evidence>
<dbReference type="Proteomes" id="UP000231162">
    <property type="component" value="Unassembled WGS sequence"/>
</dbReference>
<dbReference type="Gene3D" id="3.40.50.2000">
    <property type="entry name" value="Glycogen Phosphorylase B"/>
    <property type="match status" value="2"/>
</dbReference>
<dbReference type="SUPFAM" id="SSF53756">
    <property type="entry name" value="UDP-Glycosyltransferase/glycogen phosphorylase"/>
    <property type="match status" value="1"/>
</dbReference>
<organism evidence="2 3">
    <name type="scientific">Candidatus Berkelbacteria bacterium CG10_big_fil_rev_8_21_14_0_10_43_14</name>
    <dbReference type="NCBI Taxonomy" id="1974515"/>
    <lineage>
        <taxon>Bacteria</taxon>
        <taxon>Candidatus Berkelbacteria</taxon>
    </lineage>
</organism>
<dbReference type="EMBL" id="PEZX01000042">
    <property type="protein sequence ID" value="PIS06675.1"/>
    <property type="molecule type" value="Genomic_DNA"/>
</dbReference>
<name>A0A2M6R813_9BACT</name>
<feature type="domain" description="Glycosyl transferase family 1" evidence="1">
    <location>
        <begin position="188"/>
        <end position="344"/>
    </location>
</feature>
<sequence length="369" mass="41963">MNTHKKRLVIISQTIRRDLQAPLRLFKHIDIVHLYENASYGDMKKEDFNVPRTLQFQGVRDLYNNLVTLKPTIVQVPEPWANKTAFTSAVVVLWYARHFHPRIIMPVFENRPLNDKLPKYKRVLVALLMSKLNNYVDTYIVLNIGARKLLENLTIPQPKIKKLLWGSWGINVNEFTKINHTPVTNYQSPVTPHTIIFLGRVSKAKGIPMLVDAFTEIRATFPDVTLTIAGPAGDAIDDIKHTGITSIGPLKNTDVPEYLRSGTVLVMPSQTTKEWEEQVGMVGLQSLACGTPVITTNSGAIPEYFKNGKGAVVIDEKDTDGLVTALKRFLNDMRYRDEQSRKGRDYIEKNFDVRKHIKQIETFLIELGE</sequence>
<dbReference type="GO" id="GO:0016757">
    <property type="term" value="F:glycosyltransferase activity"/>
    <property type="evidence" value="ECO:0007669"/>
    <property type="project" value="InterPro"/>
</dbReference>
<gene>
    <name evidence="2" type="ORF">COT79_03365</name>
</gene>
<reference evidence="3" key="1">
    <citation type="submission" date="2017-09" db="EMBL/GenBank/DDBJ databases">
        <title>Depth-based differentiation of microbial function through sediment-hosted aquifers and enrichment of novel symbionts in the deep terrestrial subsurface.</title>
        <authorList>
            <person name="Probst A.J."/>
            <person name="Ladd B."/>
            <person name="Jarett J.K."/>
            <person name="Geller-Mcgrath D.E."/>
            <person name="Sieber C.M.K."/>
            <person name="Emerson J.B."/>
            <person name="Anantharaman K."/>
            <person name="Thomas B.C."/>
            <person name="Malmstrom R."/>
            <person name="Stieglmeier M."/>
            <person name="Klingl A."/>
            <person name="Woyke T."/>
            <person name="Ryan C.M."/>
            <person name="Banfield J.F."/>
        </authorList>
    </citation>
    <scope>NUCLEOTIDE SEQUENCE [LARGE SCALE GENOMIC DNA]</scope>
</reference>
<dbReference type="AlphaFoldDB" id="A0A2M6R813"/>
<proteinExistence type="predicted"/>